<gene>
    <name evidence="8" type="primary">CYP102A5</name>
    <name evidence="8" type="ORF">SNAT2548_LOCUS28607</name>
</gene>
<evidence type="ECO:0000256" key="2">
    <source>
        <dbReference type="ARBA" id="ARBA00022630"/>
    </source>
</evidence>
<evidence type="ECO:0000256" key="4">
    <source>
        <dbReference type="SAM" id="MobiDB-lite"/>
    </source>
</evidence>
<keyword evidence="5" id="KW-0812">Transmembrane</keyword>
<dbReference type="EMBL" id="CAJNDS010002523">
    <property type="protein sequence ID" value="CAE7510787.1"/>
    <property type="molecule type" value="Genomic_DNA"/>
</dbReference>
<dbReference type="Gene3D" id="3.40.50.1460">
    <property type="match status" value="1"/>
</dbReference>
<evidence type="ECO:0000256" key="1">
    <source>
        <dbReference type="ARBA" id="ARBA00001974"/>
    </source>
</evidence>
<dbReference type="InterPro" id="IPR029030">
    <property type="entry name" value="Caspase-like_dom_sf"/>
</dbReference>
<evidence type="ECO:0000313" key="8">
    <source>
        <dbReference type="EMBL" id="CAE7510787.1"/>
    </source>
</evidence>
<dbReference type="GO" id="GO:0004197">
    <property type="term" value="F:cysteine-type endopeptidase activity"/>
    <property type="evidence" value="ECO:0007669"/>
    <property type="project" value="InterPro"/>
</dbReference>
<dbReference type="InterPro" id="IPR039261">
    <property type="entry name" value="FNR_nucleotide-bd"/>
</dbReference>
<evidence type="ECO:0000259" key="6">
    <source>
        <dbReference type="Pfam" id="PF00175"/>
    </source>
</evidence>
<dbReference type="PANTHER" id="PTHR22576">
    <property type="entry name" value="MUCOSA ASSOCIATED LYMPHOID TISSUE LYMPHOMA TRANSLOCATION PROTEIN 1/PARACASPASE"/>
    <property type="match status" value="1"/>
</dbReference>
<evidence type="ECO:0000256" key="3">
    <source>
        <dbReference type="ARBA" id="ARBA00022827"/>
    </source>
</evidence>
<keyword evidence="5" id="KW-0472">Membrane</keyword>
<dbReference type="InterPro" id="IPR011600">
    <property type="entry name" value="Pept_C14_caspase"/>
</dbReference>
<evidence type="ECO:0000256" key="5">
    <source>
        <dbReference type="SAM" id="Phobius"/>
    </source>
</evidence>
<protein>
    <submittedName>
        <fullName evidence="8">CYP102A5 protein</fullName>
    </submittedName>
</protein>
<dbReference type="AlphaFoldDB" id="A0A812T2H4"/>
<evidence type="ECO:0000313" key="9">
    <source>
        <dbReference type="Proteomes" id="UP000604046"/>
    </source>
</evidence>
<name>A0A812T2H4_9DINO</name>
<comment type="caution">
    <text evidence="8">The sequence shown here is derived from an EMBL/GenBank/DDBJ whole genome shotgun (WGS) entry which is preliminary data.</text>
</comment>
<dbReference type="SUPFAM" id="SSF52343">
    <property type="entry name" value="Ferredoxin reductase-like, C-terminal NADP-linked domain"/>
    <property type="match status" value="1"/>
</dbReference>
<comment type="cofactor">
    <cofactor evidence="1">
        <name>FAD</name>
        <dbReference type="ChEBI" id="CHEBI:57692"/>
    </cofactor>
</comment>
<sequence>MMCAGYREEEEYWQAKRRRERVKEEEASAALPEEDSSGSDCSAEWGSAEWRSAEGCKASPKLMLILNEVESLGTFYAWWFPWKSKATSAVKTGCQFMVLPASGTCTKFIQHMPVGTKDDTTPMVMVGLGTGIAPIRSFMQDKLYKKNRGIKTGPMVVFYGCRHEKGGYFFMCGPAVATPSVQKALKVGSSTFDIPIDLPRAPAQAEKDMWPTPKTDAEAELWFKDFQAAGRYSEVDSVASRRRFLDDAPANVRAVFCRTCCAVLGWRTWLLGYGPTCSGVEYPKHHKICGDPWQCTGQVCLSCGWGPDQTNVAACCDKEQMPKPNAKGRYPCERQSIVKANGTFCKFGCCTTGSTVCGDGCCRPGDHGFPHKCGRTLKGPRQGKGGMPCCVVEGASASEQEQRGCCIRGQGLNCLQNETPCCLWVQGDEHHTADPDPHSPCQPRNCSLYQPCPHGEGYDCTSYGQRICCLRPGGNISVSAADPCQRTSQDCKARWQQCAHGVGSDCAKNNQEACCLALTFAASDPCQKDCSQYQPPPKKTLWPAWAWAALAGGALAVVSVCLLAWCCWKKRRPPPSHESGNPPALVLYNSTYAEEFEPLPWARKDGEEMALMLDKLGYHAIDCHNVTCEVAKQLTERLLGELATCRVKDPVVPIYFAGHGVEVGNSQFLVPSNACSQDAELISLDYILNRAAEIHHRSRDAADAVKPLFLLILDTCRSSPRDEEIRKRLAAKTAGEPRRARRTRQLHKPEFAIIHACECGGVAQQCPATNHGYLTKAFIKHGYREQLSLSELLDAVQQQVVEETLEMYEQTKACAVQRPEHKSTAAYLASRYLSCRTDQLSRSRSTSASCIDVSSLSSLSSRDAPSLMRNAASARAALLTDADPIC</sequence>
<keyword evidence="2" id="KW-0285">Flavoprotein</keyword>
<dbReference type="OrthoDB" id="412369at2759"/>
<feature type="domain" description="Peptidase C14 caspase" evidence="7">
    <location>
        <begin position="584"/>
        <end position="812"/>
    </location>
</feature>
<dbReference type="InterPro" id="IPR052039">
    <property type="entry name" value="Caspase-related_regulators"/>
</dbReference>
<dbReference type="Proteomes" id="UP000604046">
    <property type="component" value="Unassembled WGS sequence"/>
</dbReference>
<organism evidence="8 9">
    <name type="scientific">Symbiodinium natans</name>
    <dbReference type="NCBI Taxonomy" id="878477"/>
    <lineage>
        <taxon>Eukaryota</taxon>
        <taxon>Sar</taxon>
        <taxon>Alveolata</taxon>
        <taxon>Dinophyceae</taxon>
        <taxon>Suessiales</taxon>
        <taxon>Symbiodiniaceae</taxon>
        <taxon>Symbiodinium</taxon>
    </lineage>
</organism>
<dbReference type="PANTHER" id="PTHR22576:SF37">
    <property type="entry name" value="MUCOSA-ASSOCIATED LYMPHOID TISSUE LYMPHOMA TRANSLOCATION PROTEIN 1"/>
    <property type="match status" value="1"/>
</dbReference>
<dbReference type="Pfam" id="PF00175">
    <property type="entry name" value="NAD_binding_1"/>
    <property type="match status" value="1"/>
</dbReference>
<keyword evidence="3" id="KW-0274">FAD</keyword>
<reference evidence="8" key="1">
    <citation type="submission" date="2021-02" db="EMBL/GenBank/DDBJ databases">
        <authorList>
            <person name="Dougan E. K."/>
            <person name="Rhodes N."/>
            <person name="Thang M."/>
            <person name="Chan C."/>
        </authorList>
    </citation>
    <scope>NUCLEOTIDE SEQUENCE</scope>
</reference>
<evidence type="ECO:0000259" key="7">
    <source>
        <dbReference type="Pfam" id="PF00656"/>
    </source>
</evidence>
<dbReference type="GO" id="GO:0016491">
    <property type="term" value="F:oxidoreductase activity"/>
    <property type="evidence" value="ECO:0007669"/>
    <property type="project" value="InterPro"/>
</dbReference>
<dbReference type="SUPFAM" id="SSF52129">
    <property type="entry name" value="Caspase-like"/>
    <property type="match status" value="1"/>
</dbReference>
<dbReference type="GO" id="GO:0006508">
    <property type="term" value="P:proteolysis"/>
    <property type="evidence" value="ECO:0007669"/>
    <property type="project" value="InterPro"/>
</dbReference>
<keyword evidence="9" id="KW-1185">Reference proteome</keyword>
<dbReference type="Pfam" id="PF00656">
    <property type="entry name" value="Peptidase_C14"/>
    <property type="match status" value="1"/>
</dbReference>
<keyword evidence="5" id="KW-1133">Transmembrane helix</keyword>
<feature type="domain" description="Oxidoreductase FAD/NAD(P)-binding" evidence="6">
    <location>
        <begin position="125"/>
        <end position="165"/>
    </location>
</feature>
<accession>A0A812T2H4</accession>
<dbReference type="PRINTS" id="PR00371">
    <property type="entry name" value="FPNCR"/>
</dbReference>
<feature type="region of interest" description="Disordered" evidence="4">
    <location>
        <begin position="1"/>
        <end position="43"/>
    </location>
</feature>
<dbReference type="InterPro" id="IPR001433">
    <property type="entry name" value="OxRdtase_FAD/NAD-bd"/>
</dbReference>
<dbReference type="InterPro" id="IPR001709">
    <property type="entry name" value="Flavoprot_Pyr_Nucl_cyt_Rdtase"/>
</dbReference>
<dbReference type="Gene3D" id="3.40.50.80">
    <property type="entry name" value="Nucleotide-binding domain of ferredoxin-NADP reductase (FNR) module"/>
    <property type="match status" value="1"/>
</dbReference>
<proteinExistence type="predicted"/>
<feature type="transmembrane region" description="Helical" evidence="5">
    <location>
        <begin position="544"/>
        <end position="568"/>
    </location>
</feature>